<evidence type="ECO:0008006" key="3">
    <source>
        <dbReference type="Google" id="ProtNLM"/>
    </source>
</evidence>
<dbReference type="RefSeq" id="WP_353062631.1">
    <property type="nucleotide sequence ID" value="NZ_CP132942.1"/>
</dbReference>
<organism evidence="2">
    <name type="scientific">Tunturiibacter psychrotolerans</name>
    <dbReference type="NCBI Taxonomy" id="3069686"/>
    <lineage>
        <taxon>Bacteria</taxon>
        <taxon>Pseudomonadati</taxon>
        <taxon>Acidobacteriota</taxon>
        <taxon>Terriglobia</taxon>
        <taxon>Terriglobales</taxon>
        <taxon>Acidobacteriaceae</taxon>
        <taxon>Tunturiibacter</taxon>
    </lineage>
</organism>
<reference evidence="2" key="2">
    <citation type="journal article" date="2024" name="Environ. Microbiol.">
        <title>Genome analysis and description of Tunturibacter gen. nov. expands the diversity of Terriglobia in tundra soils.</title>
        <authorList>
            <person name="Messyasz A."/>
            <person name="Mannisto M.K."/>
            <person name="Kerkhof L.J."/>
            <person name="Haggblom M.M."/>
        </authorList>
    </citation>
    <scope>NUCLEOTIDE SEQUENCE</scope>
    <source>
        <strain evidence="2">X5P6</strain>
    </source>
</reference>
<protein>
    <recommendedName>
        <fullName evidence="3">Sulfatase N-terminal domain-containing protein</fullName>
    </recommendedName>
</protein>
<feature type="chain" id="PRO_5043750609" description="Sulfatase N-terminal domain-containing protein" evidence="1">
    <location>
        <begin position="36"/>
        <end position="57"/>
    </location>
</feature>
<feature type="signal peptide" evidence="1">
    <location>
        <begin position="1"/>
        <end position="35"/>
    </location>
</feature>
<proteinExistence type="predicted"/>
<evidence type="ECO:0000256" key="1">
    <source>
        <dbReference type="SAM" id="SignalP"/>
    </source>
</evidence>
<dbReference type="KEGG" id="tpsc:RBB77_15195"/>
<sequence length="57" mass="6071">MRIRNATSSAFTLIARHSRHAVIVLLASIGATACAQPTTDSATKPNIVFILTDNLGY</sequence>
<evidence type="ECO:0000313" key="2">
    <source>
        <dbReference type="EMBL" id="XCB31789.1"/>
    </source>
</evidence>
<gene>
    <name evidence="2" type="ORF">RBB77_15195</name>
</gene>
<dbReference type="PROSITE" id="PS51257">
    <property type="entry name" value="PROKAR_LIPOPROTEIN"/>
    <property type="match status" value="1"/>
</dbReference>
<reference evidence="2" key="1">
    <citation type="submission" date="2023-08" db="EMBL/GenBank/DDBJ databases">
        <authorList>
            <person name="Messyasz A."/>
            <person name="Mannisto M.K."/>
            <person name="Kerkhof L.J."/>
            <person name="Haggblom M."/>
        </authorList>
    </citation>
    <scope>NUCLEOTIDE SEQUENCE</scope>
    <source>
        <strain evidence="2">X5P6</strain>
    </source>
</reference>
<keyword evidence="1" id="KW-0732">Signal</keyword>
<dbReference type="AlphaFoldDB" id="A0AAU7ZMP0"/>
<name>A0AAU7ZMP0_9BACT</name>
<dbReference type="EMBL" id="CP132942">
    <property type="protein sequence ID" value="XCB31789.1"/>
    <property type="molecule type" value="Genomic_DNA"/>
</dbReference>
<accession>A0AAU7ZMP0</accession>